<dbReference type="Gene3D" id="1.10.287.70">
    <property type="match status" value="1"/>
</dbReference>
<sequence length="338" mass="36257">MSVLLVSAGLLVVGAILLDAALTTLSLAGGAGWLTRRVSQGVWRLIRRLAGRGPRRHRLLRWSGTSVLVVTFAAWVTGLWLGWLLVFSATPDAVLDQFGRPADGWSRFYYTGFSIFTLGVGDYTPGNAAAQLATNVAVLTGLFLVTLGITYLMQVVPAVVDKRTIAGHITALGADPADIVRRGWADGQFAPMFTQHLTSLTPELVRLGERHLAFPVLHYFHAGTCGRSASAAVTVLDGALLLVRCGVDPHHRPDVGAVEPLSRALAQLVRTLDGSFIVAADQPVSAPPLQDLTRAGIPAIPEQAYAEAVEGTRTHRCRLRGWCASDGWDDADLRLTLD</sequence>
<feature type="domain" description="Potassium channel" evidence="2">
    <location>
        <begin position="84"/>
        <end position="155"/>
    </location>
</feature>
<dbReference type="InterPro" id="IPR013099">
    <property type="entry name" value="K_chnl_dom"/>
</dbReference>
<keyword evidence="1" id="KW-1133">Transmembrane helix</keyword>
<keyword evidence="4" id="KW-1185">Reference proteome</keyword>
<feature type="transmembrane region" description="Helical" evidence="1">
    <location>
        <begin position="108"/>
        <end position="126"/>
    </location>
</feature>
<reference evidence="4" key="1">
    <citation type="submission" date="2016-06" db="EMBL/GenBank/DDBJ databases">
        <authorList>
            <person name="Varghese N."/>
        </authorList>
    </citation>
    <scope>NUCLEOTIDE SEQUENCE [LARGE SCALE GENOMIC DNA]</scope>
    <source>
        <strain evidence="4">DSM 45555</strain>
    </source>
</reference>
<organism evidence="3 4">
    <name type="scientific">Micromonospora marina</name>
    <dbReference type="NCBI Taxonomy" id="307120"/>
    <lineage>
        <taxon>Bacteria</taxon>
        <taxon>Bacillati</taxon>
        <taxon>Actinomycetota</taxon>
        <taxon>Actinomycetes</taxon>
        <taxon>Micromonosporales</taxon>
        <taxon>Micromonosporaceae</taxon>
        <taxon>Micromonospora</taxon>
    </lineage>
</organism>
<accession>A0A1C4X881</accession>
<dbReference type="Pfam" id="PF07885">
    <property type="entry name" value="Ion_trans_2"/>
    <property type="match status" value="1"/>
</dbReference>
<gene>
    <name evidence="3" type="ORF">GA0070215_106194</name>
</gene>
<dbReference type="EMBL" id="FMCV01000006">
    <property type="protein sequence ID" value="SCF04411.1"/>
    <property type="molecule type" value="Genomic_DNA"/>
</dbReference>
<dbReference type="AlphaFoldDB" id="A0A1C4X881"/>
<keyword evidence="1" id="KW-0812">Transmembrane</keyword>
<proteinExistence type="predicted"/>
<evidence type="ECO:0000259" key="2">
    <source>
        <dbReference type="Pfam" id="PF07885"/>
    </source>
</evidence>
<dbReference type="RefSeq" id="WP_141708175.1">
    <property type="nucleotide sequence ID" value="NZ_FMCV01000006.1"/>
</dbReference>
<protein>
    <submittedName>
        <fullName evidence="3">Ion channel</fullName>
    </submittedName>
</protein>
<dbReference type="SUPFAM" id="SSF81324">
    <property type="entry name" value="Voltage-gated potassium channels"/>
    <property type="match status" value="1"/>
</dbReference>
<feature type="transmembrane region" description="Helical" evidence="1">
    <location>
        <begin position="67"/>
        <end position="87"/>
    </location>
</feature>
<name>A0A1C4X881_9ACTN</name>
<evidence type="ECO:0000313" key="3">
    <source>
        <dbReference type="EMBL" id="SCF04411.1"/>
    </source>
</evidence>
<evidence type="ECO:0000313" key="4">
    <source>
        <dbReference type="Proteomes" id="UP000198551"/>
    </source>
</evidence>
<evidence type="ECO:0000256" key="1">
    <source>
        <dbReference type="SAM" id="Phobius"/>
    </source>
</evidence>
<feature type="transmembrane region" description="Helical" evidence="1">
    <location>
        <begin position="132"/>
        <end position="153"/>
    </location>
</feature>
<keyword evidence="1" id="KW-0472">Membrane</keyword>
<dbReference type="Proteomes" id="UP000198551">
    <property type="component" value="Unassembled WGS sequence"/>
</dbReference>